<dbReference type="PANTHER" id="PTHR24061">
    <property type="entry name" value="CALCIUM-SENSING RECEPTOR-RELATED"/>
    <property type="match status" value="1"/>
</dbReference>
<feature type="transmembrane region" description="Helical" evidence="11">
    <location>
        <begin position="471"/>
        <end position="494"/>
    </location>
</feature>
<dbReference type="PRINTS" id="PR00248">
    <property type="entry name" value="GPCRMGR"/>
</dbReference>
<comment type="subcellular location">
    <subcellularLocation>
        <location evidence="1">Cell membrane</location>
        <topology evidence="1">Multi-pass membrane protein</topology>
    </subcellularLocation>
</comment>
<reference evidence="16" key="1">
    <citation type="submission" date="2025-08" db="UniProtKB">
        <authorList>
            <consortium name="RefSeq"/>
        </authorList>
    </citation>
    <scope>IDENTIFICATION</scope>
    <source>
        <strain evidence="16">J_2021</strain>
        <tissue evidence="16">Erythrocytes</tissue>
    </source>
</reference>
<evidence type="ECO:0000256" key="2">
    <source>
        <dbReference type="ARBA" id="ARBA00022475"/>
    </source>
</evidence>
<dbReference type="SUPFAM" id="SSF53822">
    <property type="entry name" value="Periplasmic binding protein-like I"/>
    <property type="match status" value="1"/>
</dbReference>
<dbReference type="InterPro" id="IPR038550">
    <property type="entry name" value="GPCR_3_9-Cys_sf"/>
</dbReference>
<dbReference type="GO" id="GO:0004930">
    <property type="term" value="F:G protein-coupled receptor activity"/>
    <property type="evidence" value="ECO:0000318"/>
    <property type="project" value="GO_Central"/>
</dbReference>
<evidence type="ECO:0000256" key="1">
    <source>
        <dbReference type="ARBA" id="ARBA00004651"/>
    </source>
</evidence>
<feature type="transmembrane region" description="Helical" evidence="11">
    <location>
        <begin position="312"/>
        <end position="338"/>
    </location>
</feature>
<dbReference type="InterPro" id="IPR011500">
    <property type="entry name" value="GPCR_3_9-Cys_dom"/>
</dbReference>
<evidence type="ECO:0000313" key="16">
    <source>
        <dbReference type="RefSeq" id="XP_041419757.1"/>
    </source>
</evidence>
<proteinExistence type="predicted"/>
<keyword evidence="15" id="KW-1185">Reference proteome</keyword>
<dbReference type="Pfam" id="PF01094">
    <property type="entry name" value="ANF_receptor"/>
    <property type="match status" value="1"/>
</dbReference>
<keyword evidence="2" id="KW-1003">Cell membrane</keyword>
<dbReference type="PANTHER" id="PTHR24061:SF566">
    <property type="entry name" value="VOMERONASAL TYPE-2 RECEPTOR 26"/>
    <property type="match status" value="1"/>
</dbReference>
<dbReference type="Pfam" id="PF00003">
    <property type="entry name" value="7tm_3"/>
    <property type="match status" value="1"/>
</dbReference>
<dbReference type="Pfam" id="PF07562">
    <property type="entry name" value="NCD3G"/>
    <property type="match status" value="1"/>
</dbReference>
<evidence type="ECO:0000256" key="10">
    <source>
        <dbReference type="ARBA" id="ARBA00023224"/>
    </source>
</evidence>
<feature type="domain" description="GPCR family 3 nine cysteines" evidence="14">
    <location>
        <begin position="238"/>
        <end position="290"/>
    </location>
</feature>
<dbReference type="InterPro" id="IPR001828">
    <property type="entry name" value="ANF_lig-bd_rcpt"/>
</dbReference>
<keyword evidence="5 11" id="KW-1133">Transmembrane helix</keyword>
<keyword evidence="7 11" id="KW-0472">Membrane</keyword>
<feature type="transmembrane region" description="Helical" evidence="11">
    <location>
        <begin position="538"/>
        <end position="561"/>
    </location>
</feature>
<dbReference type="Proteomes" id="UP000186698">
    <property type="component" value="Chromosome 5L"/>
</dbReference>
<keyword evidence="10" id="KW-0807">Transducer</keyword>
<dbReference type="Gene3D" id="2.10.50.30">
    <property type="entry name" value="GPCR, family 3, nine cysteines domain"/>
    <property type="match status" value="1"/>
</dbReference>
<dbReference type="InterPro" id="IPR017978">
    <property type="entry name" value="GPCR_3_C"/>
</dbReference>
<dbReference type="Gene3D" id="3.40.50.2300">
    <property type="match status" value="2"/>
</dbReference>
<dbReference type="FunFam" id="2.10.50.30:FF:000003">
    <property type="entry name" value="Vomeronasal 2, receptor 120"/>
    <property type="match status" value="1"/>
</dbReference>
<evidence type="ECO:0000259" key="12">
    <source>
        <dbReference type="Pfam" id="PF00003"/>
    </source>
</evidence>
<keyword evidence="9" id="KW-0325">Glycoprotein</keyword>
<protein>
    <submittedName>
        <fullName evidence="16">Vomeronasal type-2 receptor 26</fullName>
    </submittedName>
</protein>
<feature type="transmembrane region" description="Helical" evidence="11">
    <location>
        <begin position="382"/>
        <end position="406"/>
    </location>
</feature>
<evidence type="ECO:0000259" key="14">
    <source>
        <dbReference type="Pfam" id="PF07562"/>
    </source>
</evidence>
<gene>
    <name evidence="16" type="primary">LOC108716271</name>
</gene>
<dbReference type="InterPro" id="IPR028082">
    <property type="entry name" value="Peripla_BP_I"/>
</dbReference>
<evidence type="ECO:0000256" key="8">
    <source>
        <dbReference type="ARBA" id="ARBA00023170"/>
    </source>
</evidence>
<dbReference type="PROSITE" id="PS00981">
    <property type="entry name" value="G_PROTEIN_RECEP_F3_3"/>
    <property type="match status" value="1"/>
</dbReference>
<dbReference type="AlphaFoldDB" id="A0A8J1KQZ7"/>
<evidence type="ECO:0000313" key="15">
    <source>
        <dbReference type="Proteomes" id="UP000186698"/>
    </source>
</evidence>
<sequence length="573" mass="63855">MKFQLNGSFSLLIEEGEIPDFEQFFYSFSPNDYPNNALIASTWQDMVGCFSNDIPSLPGAIPDETVKTCTGNETLSDADLSVYGNHNYRITYRVYTAVYALAHALHNLYSAQPPANHWDKLESLKRNVKPWQINRFVRNVTFATFPNVTHSFNKYGDPPAQFDIINWLFIPGHEIVTTTVGDFNASDHKILFYIKSISDLWGSQFNMALRLKSRYNPIKFTLSQNMLHDPAEDKIQSPLSLCNEPCALGHRKSKKEGVPSCCYDCVPCVDGEMSNTTDAPSCFKCPGYEMSNKNRTGCVPKMINYLSYEDTLGASLASTALMLFITTSAVQGIFVKYWDTPIVKANNQSLSCLLLISLMLCFLCTLLFIGRPTPICCLLRQVTFGIVFTISVSSVLAKTLTVIIAFNATKPGSKLKKYVGYKVAFVLVTICSLGSSGICFVWMTFDPPFLEASMFSQRDIIILMCNEGSVTFFFCIIGYIGTLALLSFIAAFLAKDFPDRFNEAKNITFSMLVFCSVWVTFVPAYLSSKGSRMVAVEIFAILSSSAGLLGCIFAPKCYIIFLRPELNTRVAVV</sequence>
<keyword evidence="8 16" id="KW-0675">Receptor</keyword>
<dbReference type="InterPro" id="IPR000337">
    <property type="entry name" value="GPCR_3"/>
</dbReference>
<feature type="transmembrane region" description="Helical" evidence="11">
    <location>
        <begin position="506"/>
        <end position="526"/>
    </location>
</feature>
<evidence type="ECO:0000259" key="13">
    <source>
        <dbReference type="Pfam" id="PF01094"/>
    </source>
</evidence>
<evidence type="ECO:0000256" key="9">
    <source>
        <dbReference type="ARBA" id="ARBA00023180"/>
    </source>
</evidence>
<accession>A0A8J1KQZ7</accession>
<feature type="transmembrane region" description="Helical" evidence="11">
    <location>
        <begin position="418"/>
        <end position="445"/>
    </location>
</feature>
<name>A0A8J1KQZ7_XENLA</name>
<feature type="domain" description="G-protein coupled receptors family 3 profile" evidence="12">
    <location>
        <begin position="306"/>
        <end position="556"/>
    </location>
</feature>
<evidence type="ECO:0000256" key="5">
    <source>
        <dbReference type="ARBA" id="ARBA00022989"/>
    </source>
</evidence>
<keyword evidence="4" id="KW-0732">Signal</keyword>
<keyword evidence="6" id="KW-0297">G-protein coupled receptor</keyword>
<dbReference type="KEGG" id="xla:108716271"/>
<dbReference type="RefSeq" id="XP_041419757.1">
    <property type="nucleotide sequence ID" value="XM_041563823.1"/>
</dbReference>
<dbReference type="OrthoDB" id="5984008at2759"/>
<feature type="domain" description="Receptor ligand binding region" evidence="13">
    <location>
        <begin position="25"/>
        <end position="167"/>
    </location>
</feature>
<dbReference type="GeneID" id="108716271"/>
<organism evidence="15 16">
    <name type="scientific">Xenopus laevis</name>
    <name type="common">African clawed frog</name>
    <dbReference type="NCBI Taxonomy" id="8355"/>
    <lineage>
        <taxon>Eukaryota</taxon>
        <taxon>Metazoa</taxon>
        <taxon>Chordata</taxon>
        <taxon>Craniata</taxon>
        <taxon>Vertebrata</taxon>
        <taxon>Euteleostomi</taxon>
        <taxon>Amphibia</taxon>
        <taxon>Batrachia</taxon>
        <taxon>Anura</taxon>
        <taxon>Pipoidea</taxon>
        <taxon>Pipidae</taxon>
        <taxon>Xenopodinae</taxon>
        <taxon>Xenopus</taxon>
        <taxon>Xenopus</taxon>
    </lineage>
</organism>
<dbReference type="GO" id="GO:0005886">
    <property type="term" value="C:plasma membrane"/>
    <property type="evidence" value="ECO:0000318"/>
    <property type="project" value="GO_Central"/>
</dbReference>
<evidence type="ECO:0000256" key="3">
    <source>
        <dbReference type="ARBA" id="ARBA00022692"/>
    </source>
</evidence>
<dbReference type="InterPro" id="IPR017979">
    <property type="entry name" value="GPCR_3_CS"/>
</dbReference>
<dbReference type="InterPro" id="IPR000068">
    <property type="entry name" value="GPCR_3_Ca_sens_rcpt-rel"/>
</dbReference>
<evidence type="ECO:0000256" key="6">
    <source>
        <dbReference type="ARBA" id="ARBA00023040"/>
    </source>
</evidence>
<evidence type="ECO:0000256" key="7">
    <source>
        <dbReference type="ARBA" id="ARBA00023136"/>
    </source>
</evidence>
<keyword evidence="3 11" id="KW-0812">Transmembrane</keyword>
<feature type="transmembrane region" description="Helical" evidence="11">
    <location>
        <begin position="350"/>
        <end position="370"/>
    </location>
</feature>
<evidence type="ECO:0000256" key="11">
    <source>
        <dbReference type="SAM" id="Phobius"/>
    </source>
</evidence>
<evidence type="ECO:0000256" key="4">
    <source>
        <dbReference type="ARBA" id="ARBA00022729"/>
    </source>
</evidence>